<reference evidence="1 2" key="1">
    <citation type="journal article" date="2023" name="Sci. Data">
        <title>Genome assembly of the Korean intertidal mud-creeper Batillaria attramentaria.</title>
        <authorList>
            <person name="Patra A.K."/>
            <person name="Ho P.T."/>
            <person name="Jun S."/>
            <person name="Lee S.J."/>
            <person name="Kim Y."/>
            <person name="Won Y.J."/>
        </authorList>
    </citation>
    <scope>NUCLEOTIDE SEQUENCE [LARGE SCALE GENOMIC DNA]</scope>
    <source>
        <strain evidence="1">Wonlab-2016</strain>
    </source>
</reference>
<protein>
    <submittedName>
        <fullName evidence="1">Uncharacterized protein</fullName>
    </submittedName>
</protein>
<sequence length="110" mass="12506">MTRRLTESIDEDRGVSEHFETFYFSTRRSHQKVVTRNECSLHDCADKSLSVPLVLCLVIVTDKQCDNCSRSAGCLLPAGYVIWDTPPSFASLSGCRDKNWQCLKRSCRTQ</sequence>
<evidence type="ECO:0000313" key="2">
    <source>
        <dbReference type="Proteomes" id="UP001519460"/>
    </source>
</evidence>
<name>A0ABD0KD25_9CAEN</name>
<comment type="caution">
    <text evidence="1">The sequence shown here is derived from an EMBL/GenBank/DDBJ whole genome shotgun (WGS) entry which is preliminary data.</text>
</comment>
<dbReference type="EMBL" id="JACVVK020000201">
    <property type="protein sequence ID" value="KAK7485020.1"/>
    <property type="molecule type" value="Genomic_DNA"/>
</dbReference>
<gene>
    <name evidence="1" type="ORF">BaRGS_00023798</name>
</gene>
<evidence type="ECO:0000313" key="1">
    <source>
        <dbReference type="EMBL" id="KAK7485020.1"/>
    </source>
</evidence>
<dbReference type="Proteomes" id="UP001519460">
    <property type="component" value="Unassembled WGS sequence"/>
</dbReference>
<proteinExistence type="predicted"/>
<organism evidence="1 2">
    <name type="scientific">Batillaria attramentaria</name>
    <dbReference type="NCBI Taxonomy" id="370345"/>
    <lineage>
        <taxon>Eukaryota</taxon>
        <taxon>Metazoa</taxon>
        <taxon>Spiralia</taxon>
        <taxon>Lophotrochozoa</taxon>
        <taxon>Mollusca</taxon>
        <taxon>Gastropoda</taxon>
        <taxon>Caenogastropoda</taxon>
        <taxon>Sorbeoconcha</taxon>
        <taxon>Cerithioidea</taxon>
        <taxon>Batillariidae</taxon>
        <taxon>Batillaria</taxon>
    </lineage>
</organism>
<keyword evidence="2" id="KW-1185">Reference proteome</keyword>
<accession>A0ABD0KD25</accession>
<dbReference type="AlphaFoldDB" id="A0ABD0KD25"/>